<dbReference type="EMBL" id="LNQE01000106">
    <property type="protein sequence ID" value="KUG29283.1"/>
    <property type="molecule type" value="Genomic_DNA"/>
</dbReference>
<dbReference type="Pfam" id="PF07238">
    <property type="entry name" value="PilZ"/>
    <property type="match status" value="1"/>
</dbReference>
<feature type="transmembrane region" description="Helical" evidence="3">
    <location>
        <begin position="20"/>
        <end position="40"/>
    </location>
</feature>
<keyword evidence="3" id="KW-0472">Membrane</keyword>
<dbReference type="InterPro" id="IPR009926">
    <property type="entry name" value="T3SS_YcgR_PilZN"/>
</dbReference>
<proteinExistence type="predicted"/>
<dbReference type="AlphaFoldDB" id="A0A0W8G9V9"/>
<dbReference type="InterPro" id="IPR012349">
    <property type="entry name" value="Split_barrel_FMN-bd"/>
</dbReference>
<accession>A0A0W8G9V9</accession>
<comment type="caution">
    <text evidence="6">The sequence shown here is derived from an EMBL/GenBank/DDBJ whole genome shotgun (WGS) entry which is preliminary data.</text>
</comment>
<evidence type="ECO:0000256" key="1">
    <source>
        <dbReference type="ARBA" id="ARBA00022741"/>
    </source>
</evidence>
<protein>
    <submittedName>
        <fullName evidence="6">Uncharacterized protein</fullName>
    </submittedName>
</protein>
<evidence type="ECO:0000259" key="4">
    <source>
        <dbReference type="Pfam" id="PF07238"/>
    </source>
</evidence>
<sequence>MEIERGTKVQLVFPGDEERVCGIMVGLFPEAYLILSIPFTSAMKKKAKKKHVVTGRYVHCGTVYGFRAMVMNYIVDPASLLFLEYPSHVEVLELRREPRVPCLFPATVGREGEPPRTAIICDISPSGCRVSLRGTGASPEGGQFEPGERVKLDFYAIETKNGYSIYTEVTNAFCRDGVLHLGLRFDAVHRSFRKAITHFVGELALELAHVPVALRS</sequence>
<keyword evidence="3" id="KW-1133">Transmembrane helix</keyword>
<dbReference type="InterPro" id="IPR009875">
    <property type="entry name" value="PilZ_domain"/>
</dbReference>
<evidence type="ECO:0000256" key="2">
    <source>
        <dbReference type="ARBA" id="ARBA00023143"/>
    </source>
</evidence>
<evidence type="ECO:0000259" key="5">
    <source>
        <dbReference type="Pfam" id="PF12945"/>
    </source>
</evidence>
<keyword evidence="3" id="KW-0812">Transmembrane</keyword>
<dbReference type="Gene3D" id="2.30.110.10">
    <property type="entry name" value="Electron Transport, Fmn-binding Protein, Chain A"/>
    <property type="match status" value="1"/>
</dbReference>
<reference evidence="6" key="1">
    <citation type="journal article" date="2015" name="Proc. Natl. Acad. Sci. U.S.A.">
        <title>Networks of energetic and metabolic interactions define dynamics in microbial communities.</title>
        <authorList>
            <person name="Embree M."/>
            <person name="Liu J.K."/>
            <person name="Al-Bassam M.M."/>
            <person name="Zengler K."/>
        </authorList>
    </citation>
    <scope>NUCLEOTIDE SEQUENCE</scope>
</reference>
<dbReference type="GO" id="GO:0035438">
    <property type="term" value="F:cyclic-di-GMP binding"/>
    <property type="evidence" value="ECO:0007669"/>
    <property type="project" value="InterPro"/>
</dbReference>
<name>A0A0W8G9V9_9ZZZZ</name>
<keyword evidence="1" id="KW-0547">Nucleotide-binding</keyword>
<evidence type="ECO:0000256" key="3">
    <source>
        <dbReference type="SAM" id="Phobius"/>
    </source>
</evidence>
<dbReference type="Pfam" id="PF12945">
    <property type="entry name" value="PilZNR"/>
    <property type="match status" value="1"/>
</dbReference>
<gene>
    <name evidence="6" type="ORF">ASZ90_000819</name>
</gene>
<dbReference type="SUPFAM" id="SSF141371">
    <property type="entry name" value="PilZ domain-like"/>
    <property type="match status" value="2"/>
</dbReference>
<organism evidence="6">
    <name type="scientific">hydrocarbon metagenome</name>
    <dbReference type="NCBI Taxonomy" id="938273"/>
    <lineage>
        <taxon>unclassified sequences</taxon>
        <taxon>metagenomes</taxon>
        <taxon>ecological metagenomes</taxon>
    </lineage>
</organism>
<keyword evidence="2" id="KW-0975">Bacterial flagellum</keyword>
<feature type="domain" description="Type III secretion system flagellar brake protein YcgR PilZN" evidence="5">
    <location>
        <begin position="6"/>
        <end position="86"/>
    </location>
</feature>
<dbReference type="Gene3D" id="2.40.10.220">
    <property type="entry name" value="predicted glycosyltransferase like domains"/>
    <property type="match status" value="1"/>
</dbReference>
<feature type="domain" description="PilZ" evidence="4">
    <location>
        <begin position="94"/>
        <end position="200"/>
    </location>
</feature>
<evidence type="ECO:0000313" key="6">
    <source>
        <dbReference type="EMBL" id="KUG29283.1"/>
    </source>
</evidence>